<feature type="compositionally biased region" description="Basic and acidic residues" evidence="8">
    <location>
        <begin position="370"/>
        <end position="382"/>
    </location>
</feature>
<keyword evidence="4" id="KW-0064">Aspartyl protease</keyword>
<dbReference type="InterPro" id="IPR012337">
    <property type="entry name" value="RNaseH-like_sf"/>
</dbReference>
<evidence type="ECO:0000256" key="1">
    <source>
        <dbReference type="ARBA" id="ARBA00007447"/>
    </source>
</evidence>
<accession>A0A5N5HAS3</accession>
<dbReference type="GO" id="GO:0015074">
    <property type="term" value="P:DNA integration"/>
    <property type="evidence" value="ECO:0007669"/>
    <property type="project" value="InterPro"/>
</dbReference>
<organism evidence="11 12">
    <name type="scientific">Pyrus ussuriensis x Pyrus communis</name>
    <dbReference type="NCBI Taxonomy" id="2448454"/>
    <lineage>
        <taxon>Eukaryota</taxon>
        <taxon>Viridiplantae</taxon>
        <taxon>Streptophyta</taxon>
        <taxon>Embryophyta</taxon>
        <taxon>Tracheophyta</taxon>
        <taxon>Spermatophyta</taxon>
        <taxon>Magnoliopsida</taxon>
        <taxon>eudicotyledons</taxon>
        <taxon>Gunneridae</taxon>
        <taxon>Pentapetalae</taxon>
        <taxon>rosids</taxon>
        <taxon>fabids</taxon>
        <taxon>Rosales</taxon>
        <taxon>Rosaceae</taxon>
        <taxon>Amygdaloideae</taxon>
        <taxon>Maleae</taxon>
        <taxon>Pyrus</taxon>
    </lineage>
</organism>
<name>A0A5N5HAS3_9ROSA</name>
<dbReference type="InterPro" id="IPR021109">
    <property type="entry name" value="Peptidase_aspartic_dom_sf"/>
</dbReference>
<feature type="compositionally biased region" description="Acidic residues" evidence="8">
    <location>
        <begin position="345"/>
        <end position="360"/>
    </location>
</feature>
<dbReference type="SUPFAM" id="SSF50630">
    <property type="entry name" value="Acid proteases"/>
    <property type="match status" value="1"/>
</dbReference>
<evidence type="ECO:0000313" key="12">
    <source>
        <dbReference type="Proteomes" id="UP000327157"/>
    </source>
</evidence>
<reference evidence="11 12" key="1">
    <citation type="submission" date="2019-09" db="EMBL/GenBank/DDBJ databases">
        <authorList>
            <person name="Ou C."/>
        </authorList>
    </citation>
    <scope>NUCLEOTIDE SEQUENCE [LARGE SCALE GENOMIC DNA]</scope>
    <source>
        <strain evidence="11">S2</strain>
        <tissue evidence="11">Leaf</tissue>
    </source>
</reference>
<dbReference type="Pfam" id="PF14541">
    <property type="entry name" value="TAXi_C"/>
    <property type="match status" value="1"/>
</dbReference>
<dbReference type="GO" id="GO:0003677">
    <property type="term" value="F:DNA binding"/>
    <property type="evidence" value="ECO:0007669"/>
    <property type="project" value="UniProtKB-KW"/>
</dbReference>
<evidence type="ECO:0000256" key="6">
    <source>
        <dbReference type="ARBA" id="ARBA00023125"/>
    </source>
</evidence>
<evidence type="ECO:0000259" key="10">
    <source>
        <dbReference type="PROSITE" id="PS51767"/>
    </source>
</evidence>
<evidence type="ECO:0000256" key="8">
    <source>
        <dbReference type="SAM" id="MobiDB-lite"/>
    </source>
</evidence>
<proteinExistence type="inferred from homology"/>
<evidence type="ECO:0000259" key="9">
    <source>
        <dbReference type="PROSITE" id="PS50994"/>
    </source>
</evidence>
<evidence type="ECO:0000256" key="5">
    <source>
        <dbReference type="ARBA" id="ARBA00022801"/>
    </source>
</evidence>
<keyword evidence="2 11" id="KW-0645">Protease</keyword>
<dbReference type="SUPFAM" id="SSF53098">
    <property type="entry name" value="Ribonuclease H-like"/>
    <property type="match status" value="1"/>
</dbReference>
<dbReference type="InterPro" id="IPR033121">
    <property type="entry name" value="PEPTIDASE_A1"/>
</dbReference>
<comment type="caution">
    <text evidence="11">The sequence shown here is derived from an EMBL/GenBank/DDBJ whole genome shotgun (WGS) entry which is preliminary data.</text>
</comment>
<feature type="region of interest" description="Disordered" evidence="8">
    <location>
        <begin position="337"/>
        <end position="400"/>
    </location>
</feature>
<dbReference type="GO" id="GO:0004190">
    <property type="term" value="F:aspartic-type endopeptidase activity"/>
    <property type="evidence" value="ECO:0007669"/>
    <property type="project" value="UniProtKB-KW"/>
</dbReference>
<dbReference type="FunFam" id="1.10.340.70:FF:000001">
    <property type="entry name" value="Retrovirus-related Pol polyprotein from transposon gypsy-like Protein"/>
    <property type="match status" value="1"/>
</dbReference>
<dbReference type="Pfam" id="PF14543">
    <property type="entry name" value="TAXi_N"/>
    <property type="match status" value="1"/>
</dbReference>
<evidence type="ECO:0000256" key="4">
    <source>
        <dbReference type="ARBA" id="ARBA00022750"/>
    </source>
</evidence>
<dbReference type="InterPro" id="IPR032799">
    <property type="entry name" value="TAXi_C"/>
</dbReference>
<dbReference type="PROSITE" id="PS51767">
    <property type="entry name" value="PEPTIDASE_A1"/>
    <property type="match status" value="1"/>
</dbReference>
<dbReference type="InterPro" id="IPR041588">
    <property type="entry name" value="Integrase_H2C2"/>
</dbReference>
<dbReference type="InterPro" id="IPR001461">
    <property type="entry name" value="Aspartic_peptidase_A1"/>
</dbReference>
<keyword evidence="6" id="KW-0238">DNA-binding</keyword>
<dbReference type="InterPro" id="IPR001584">
    <property type="entry name" value="Integrase_cat-core"/>
</dbReference>
<dbReference type="Gene3D" id="1.10.340.70">
    <property type="match status" value="1"/>
</dbReference>
<reference evidence="12" key="2">
    <citation type="submission" date="2019-10" db="EMBL/GenBank/DDBJ databases">
        <title>A de novo genome assembly of a pear dwarfing rootstock.</title>
        <authorList>
            <person name="Wang F."/>
            <person name="Wang J."/>
            <person name="Li S."/>
            <person name="Zhang Y."/>
            <person name="Fang M."/>
            <person name="Ma L."/>
            <person name="Zhao Y."/>
            <person name="Jiang S."/>
        </authorList>
    </citation>
    <scope>NUCLEOTIDE SEQUENCE [LARGE SCALE GENOMIC DNA]</scope>
</reference>
<protein>
    <submittedName>
        <fullName evidence="11">Protein ASPARTIC PROTEASE IN GUARD CELL 2</fullName>
    </submittedName>
</protein>
<dbReference type="EMBL" id="SMOL01000160">
    <property type="protein sequence ID" value="KAB2624017.1"/>
    <property type="molecule type" value="Genomic_DNA"/>
</dbReference>
<keyword evidence="5" id="KW-0378">Hydrolase</keyword>
<evidence type="ECO:0000313" key="11">
    <source>
        <dbReference type="EMBL" id="KAB2624017.1"/>
    </source>
</evidence>
<dbReference type="PANTHER" id="PTHR13683">
    <property type="entry name" value="ASPARTYL PROTEASES"/>
    <property type="match status" value="1"/>
</dbReference>
<evidence type="ECO:0000256" key="7">
    <source>
        <dbReference type="PIRSR" id="PIRSR601461-1"/>
    </source>
</evidence>
<dbReference type="Gene3D" id="3.30.420.10">
    <property type="entry name" value="Ribonuclease H-like superfamily/Ribonuclease H"/>
    <property type="match status" value="1"/>
</dbReference>
<feature type="active site" evidence="7">
    <location>
        <position position="680"/>
    </location>
</feature>
<dbReference type="Gene3D" id="2.40.70.10">
    <property type="entry name" value="Acid Proteases"/>
    <property type="match status" value="2"/>
</dbReference>
<dbReference type="InterPro" id="IPR036397">
    <property type="entry name" value="RNaseH_sf"/>
</dbReference>
<dbReference type="OrthoDB" id="2747330at2759"/>
<dbReference type="InterPro" id="IPR032861">
    <property type="entry name" value="TAXi_N"/>
</dbReference>
<dbReference type="FunFam" id="2.40.70.10:FF:000016">
    <property type="entry name" value="Probable aspartic protease At2g35615"/>
    <property type="match status" value="1"/>
</dbReference>
<dbReference type="Pfam" id="PF17921">
    <property type="entry name" value="Integrase_H2C2"/>
    <property type="match status" value="1"/>
</dbReference>
<reference evidence="11 12" key="3">
    <citation type="submission" date="2019-11" db="EMBL/GenBank/DDBJ databases">
        <title>A de novo genome assembly of a pear dwarfing rootstock.</title>
        <authorList>
            <person name="Wang F."/>
            <person name="Wang J."/>
            <person name="Li S."/>
            <person name="Zhang Y."/>
            <person name="Fang M."/>
            <person name="Ma L."/>
            <person name="Zhao Y."/>
            <person name="Jiang S."/>
        </authorList>
    </citation>
    <scope>NUCLEOTIDE SEQUENCE [LARGE SCALE GENOMIC DNA]</scope>
    <source>
        <strain evidence="11">S2</strain>
        <tissue evidence="11">Leaf</tissue>
    </source>
</reference>
<comment type="similarity">
    <text evidence="1">Belongs to the peptidase A1 family.</text>
</comment>
<dbReference type="AlphaFoldDB" id="A0A5N5HAS3"/>
<feature type="domain" description="Peptidase A1" evidence="10">
    <location>
        <begin position="449"/>
        <end position="797"/>
    </location>
</feature>
<feature type="domain" description="Integrase catalytic" evidence="9">
    <location>
        <begin position="71"/>
        <end position="228"/>
    </location>
</feature>
<dbReference type="FunFam" id="2.40.70.10:FF:000010">
    <property type="entry name" value="Aspartyl protease family protein 2"/>
    <property type="match status" value="1"/>
</dbReference>
<dbReference type="PROSITE" id="PS50994">
    <property type="entry name" value="INTEGRASE"/>
    <property type="match status" value="1"/>
</dbReference>
<evidence type="ECO:0000256" key="2">
    <source>
        <dbReference type="ARBA" id="ARBA00022670"/>
    </source>
</evidence>
<dbReference type="Proteomes" id="UP000327157">
    <property type="component" value="Chromosome 16"/>
</dbReference>
<dbReference type="GO" id="GO:0006508">
    <property type="term" value="P:proteolysis"/>
    <property type="evidence" value="ECO:0007669"/>
    <property type="project" value="UniProtKB-KW"/>
</dbReference>
<evidence type="ECO:0000256" key="3">
    <source>
        <dbReference type="ARBA" id="ARBA00022729"/>
    </source>
</evidence>
<sequence length="801" mass="87506">MLMLEGRMFVPKSVELKKEILDEAHISAYAMHPGATKMYHTIRPFYYWPGMKREIAEYVSRCAVCQQVKAERKKPFGLLQPLPLPRTHNGFDGIWVIVDRLTKSAHFIPVREKYSLSRLAELFISKVVKYHGVPVSIVSDRDPRFTSKFWVAFQEALGTRLLYSTAYHPQTDGQSERTIQTLEDMLRASVLQFGDAWHQRLDLMEFAYNNSFHSSIGMAPFEALYGRACRTPLCWSEVGERVLVGPEIVEETTQNDRQKSLADRRATDRTYEVGDWVFLKLSPWRVFCAATTTTITNSTTTSPTYPDFQELNVKETVMAIQINSRAPRAAYNVTISTTTGSKLNDDDDKDESDHEEEEDERSTNGGSGGEKWKAKVVHRDKMSSQYSNRNGNGGSHTSHSHLFRARMKRDAKRVASLTRRLLNDSNSELESLDFGSGVVSGMEQGSGEYFVRIGVGSPPRNQYMVIDSGSDIVWVQCQPCTECYHQSDPIFDPARSASYSGVSCDSSLCGRLQNPGCHSGRCRYEASYGDGSYTQGTLALETLTLGRALIRNVAIGCGHMNRGMFVGAAGLLGLGGGPMSFVGQLAGLTGGAFTYCLVSRGGRSSTTSTNVAGGGGGGSLEFGRGAMPVGASWVPLIRNPQAPSFYFVGLAGLGVGGMRVPISGDVFGQTEMGYGGVVMDTGTAVTRFPTLAYEAFRDTFLQQTASLPRLSSGVSIFDTCYDLNGFVSVRVPTVSFYFSGGPILTLPASNFLIPVDDKGTFCFAFAPSPSGLSIIGNIQQEGIQISFDGANGFVGFGPNVC</sequence>
<feature type="active site" evidence="7">
    <location>
        <position position="467"/>
    </location>
</feature>
<keyword evidence="12" id="KW-1185">Reference proteome</keyword>
<dbReference type="PANTHER" id="PTHR13683:SF265">
    <property type="entry name" value="PROTEIN ASPARTIC PROTEASE IN GUARD CELL 2"/>
    <property type="match status" value="1"/>
</dbReference>
<keyword evidence="3" id="KW-0732">Signal</keyword>
<gene>
    <name evidence="11" type="ORF">D8674_015677</name>
</gene>